<keyword evidence="2 5" id="KW-0812">Transmembrane</keyword>
<reference evidence="7 8" key="1">
    <citation type="submission" date="2020-01" db="EMBL/GenBank/DDBJ databases">
        <title>Complete genome sequence of a human oral phylogroup 1 Treponema sp. strain ATCC 700766, originally isolated from periodontitis dental plaque.</title>
        <authorList>
            <person name="Chan Y."/>
            <person name="Huo Y.-B."/>
            <person name="Yu X.-L."/>
            <person name="Zeng H."/>
            <person name="Leung W.-K."/>
            <person name="Watt R.M."/>
        </authorList>
    </citation>
    <scope>NUCLEOTIDE SEQUENCE [LARGE SCALE GENOMIC DNA]</scope>
    <source>
        <strain evidence="7 8">OMZ 804</strain>
    </source>
</reference>
<comment type="subcellular location">
    <subcellularLocation>
        <location evidence="1">Endomembrane system</location>
        <topology evidence="1">Multi-pass membrane protein</topology>
    </subcellularLocation>
</comment>
<keyword evidence="4 5" id="KW-0472">Membrane</keyword>
<dbReference type="InterPro" id="IPR010652">
    <property type="entry name" value="DUF1232"/>
</dbReference>
<dbReference type="KEGG" id="trz:GWP43_08170"/>
<evidence type="ECO:0000256" key="1">
    <source>
        <dbReference type="ARBA" id="ARBA00004127"/>
    </source>
</evidence>
<dbReference type="GO" id="GO:0012505">
    <property type="term" value="C:endomembrane system"/>
    <property type="evidence" value="ECO:0007669"/>
    <property type="project" value="UniProtKB-SubCell"/>
</dbReference>
<accession>A0A6P1Y1S6</accession>
<name>A0A6P1Y1S6_9SPIR</name>
<evidence type="ECO:0000259" key="6">
    <source>
        <dbReference type="Pfam" id="PF06803"/>
    </source>
</evidence>
<evidence type="ECO:0000313" key="8">
    <source>
        <dbReference type="Proteomes" id="UP000464374"/>
    </source>
</evidence>
<protein>
    <submittedName>
        <fullName evidence="7">DUF1232 domain-containing protein</fullName>
    </submittedName>
</protein>
<evidence type="ECO:0000256" key="5">
    <source>
        <dbReference type="SAM" id="Phobius"/>
    </source>
</evidence>
<dbReference type="EMBL" id="CP048020">
    <property type="protein sequence ID" value="QHX43424.1"/>
    <property type="molecule type" value="Genomic_DNA"/>
</dbReference>
<keyword evidence="3 5" id="KW-1133">Transmembrane helix</keyword>
<gene>
    <name evidence="7" type="ORF">GWP43_08170</name>
</gene>
<dbReference type="Pfam" id="PF06803">
    <property type="entry name" value="DUF1232"/>
    <property type="match status" value="1"/>
</dbReference>
<evidence type="ECO:0000256" key="3">
    <source>
        <dbReference type="ARBA" id="ARBA00022989"/>
    </source>
</evidence>
<organism evidence="7 8">
    <name type="scientific">Treponema vincentii</name>
    <dbReference type="NCBI Taxonomy" id="69710"/>
    <lineage>
        <taxon>Bacteria</taxon>
        <taxon>Pseudomonadati</taxon>
        <taxon>Spirochaetota</taxon>
        <taxon>Spirochaetia</taxon>
        <taxon>Spirochaetales</taxon>
        <taxon>Treponemataceae</taxon>
        <taxon>Treponema</taxon>
    </lineage>
</organism>
<feature type="domain" description="DUF1232" evidence="6">
    <location>
        <begin position="12"/>
        <end position="42"/>
    </location>
</feature>
<evidence type="ECO:0000313" key="7">
    <source>
        <dbReference type="EMBL" id="QHX43424.1"/>
    </source>
</evidence>
<proteinExistence type="predicted"/>
<evidence type="ECO:0000256" key="4">
    <source>
        <dbReference type="ARBA" id="ARBA00023136"/>
    </source>
</evidence>
<dbReference type="AlphaFoldDB" id="A0A6P1Y1S6"/>
<dbReference type="RefSeq" id="WP_162663748.1">
    <property type="nucleotide sequence ID" value="NZ_CP048020.1"/>
</dbReference>
<feature type="transmembrane region" description="Helical" evidence="5">
    <location>
        <begin position="5"/>
        <end position="22"/>
    </location>
</feature>
<sequence>MLKMICCIAADILAFIYLIWPFDIVPDIMPVVGFMDDLIAILAAVAFTIKTIRDRFKDSVNKNRTGN</sequence>
<evidence type="ECO:0000256" key="2">
    <source>
        <dbReference type="ARBA" id="ARBA00022692"/>
    </source>
</evidence>
<dbReference type="Proteomes" id="UP000464374">
    <property type="component" value="Chromosome"/>
</dbReference>
<feature type="transmembrane region" description="Helical" evidence="5">
    <location>
        <begin position="28"/>
        <end position="49"/>
    </location>
</feature>